<protein>
    <submittedName>
        <fullName evidence="1">DUF3987 domain-containing protein</fullName>
    </submittedName>
</protein>
<evidence type="ECO:0000313" key="2">
    <source>
        <dbReference type="Proteomes" id="UP000813018"/>
    </source>
</evidence>
<dbReference type="Proteomes" id="UP000813018">
    <property type="component" value="Unassembled WGS sequence"/>
</dbReference>
<evidence type="ECO:0000313" key="1">
    <source>
        <dbReference type="EMBL" id="MBW7469133.1"/>
    </source>
</evidence>
<accession>A0ABS7CZ41</accession>
<dbReference type="RefSeq" id="WP_219879004.1">
    <property type="nucleotide sequence ID" value="NZ_JAHYXK010000027.1"/>
</dbReference>
<proteinExistence type="predicted"/>
<dbReference type="InterPro" id="IPR025048">
    <property type="entry name" value="DUF3987"/>
</dbReference>
<reference evidence="1 2" key="1">
    <citation type="journal article" date="2016" name="Int. J. Syst. Evol. Microbiol.">
        <title>Pontibacter aydingkolensis sp. nov., isolated from soil of a salt lake.</title>
        <authorList>
            <person name="Osman G."/>
            <person name="Zhang T."/>
            <person name="Lou K."/>
            <person name="Gao Y."/>
            <person name="Chang W."/>
            <person name="Lin Q."/>
            <person name="Yang H.M."/>
            <person name="Huo X.D."/>
            <person name="Wang N."/>
        </authorList>
    </citation>
    <scope>NUCLEOTIDE SEQUENCE [LARGE SCALE GENOMIC DNA]</scope>
    <source>
        <strain evidence="1 2">KACC 19255</strain>
    </source>
</reference>
<dbReference type="Pfam" id="PF13148">
    <property type="entry name" value="DUF3987"/>
    <property type="match status" value="1"/>
</dbReference>
<sequence length="446" mass="50056">MMQIQNSATTAQAAAVDQTNTTQSNSTFPIHVLPEAIREYMVEHEKYNGWSIDHSGLASIMTASSAIGNTHQAGNRGFVVSPVLFGVAVGLSGTAKSATAKRPFKQIIEQQISIIGQHKESMKEYKLRLAHWKKDKSQPMPEAPVQEKKFIAGSMTVPALAQALTNSRRSMTLFHDEVADFIDGINKNTKDDYLKFFDGEVYTRDIKGEDVFVELPFVNIIGTTQPSRLDVFAKNKGIGSGFSYRFLFSYPEETTPMFVSGEVNQQVLDNYDALFSQLLNRLYLSIDMNGNPVPRILKLTKSAQSTYDAWRMNFVQQEDLDEVERGIRNKLHNYSLRFCLILQLLYWAAGEAGKDEIGERAVEGAIELTGYFLESALKAHEHMAIGTNNNATVITPRELDVVGLYNEGYTYADIKDLINMSMQKIKSTLHMNKSLLTSEARHRLKK</sequence>
<gene>
    <name evidence="1" type="ORF">K0O23_18825</name>
</gene>
<keyword evidence="2" id="KW-1185">Reference proteome</keyword>
<organism evidence="1 2">
    <name type="scientific">Pontibacter aydingkolensis</name>
    <dbReference type="NCBI Taxonomy" id="1911536"/>
    <lineage>
        <taxon>Bacteria</taxon>
        <taxon>Pseudomonadati</taxon>
        <taxon>Bacteroidota</taxon>
        <taxon>Cytophagia</taxon>
        <taxon>Cytophagales</taxon>
        <taxon>Hymenobacteraceae</taxon>
        <taxon>Pontibacter</taxon>
    </lineage>
</organism>
<name>A0ABS7CZ41_9BACT</name>
<dbReference type="EMBL" id="JAHYXK010000027">
    <property type="protein sequence ID" value="MBW7469133.1"/>
    <property type="molecule type" value="Genomic_DNA"/>
</dbReference>
<comment type="caution">
    <text evidence="1">The sequence shown here is derived from an EMBL/GenBank/DDBJ whole genome shotgun (WGS) entry which is preliminary data.</text>
</comment>